<evidence type="ECO:0000259" key="7">
    <source>
        <dbReference type="Pfam" id="PF06886"/>
    </source>
</evidence>
<evidence type="ECO:0000256" key="4">
    <source>
        <dbReference type="ARBA" id="ARBA00022701"/>
    </source>
</evidence>
<keyword evidence="10" id="KW-1185">Reference proteome</keyword>
<dbReference type="EMBL" id="ABEU02000023">
    <property type="protein sequence ID" value="PNR28891.1"/>
    <property type="molecule type" value="Genomic_DNA"/>
</dbReference>
<dbReference type="Gramene" id="Pp3c23_3390V3.1">
    <property type="protein sequence ID" value="PAC:32949368.CDS.1"/>
    <property type="gene ID" value="Pp3c23_3390"/>
</dbReference>
<dbReference type="OrthoDB" id="913690at2759"/>
<dbReference type="Gramene" id="Pp3c23_3390V3.5">
    <property type="protein sequence ID" value="PAC:32949372.CDS.1"/>
    <property type="gene ID" value="Pp3c23_3390"/>
</dbReference>
<feature type="domain" description="TPX2 C-terminal" evidence="7">
    <location>
        <begin position="597"/>
        <end position="668"/>
    </location>
</feature>
<keyword evidence="3" id="KW-0963">Cytoplasm</keyword>
<evidence type="ECO:0000256" key="1">
    <source>
        <dbReference type="ARBA" id="ARBA00004245"/>
    </source>
</evidence>
<dbReference type="InterPro" id="IPR044806">
    <property type="entry name" value="WVD2/WDL1-4"/>
</dbReference>
<feature type="compositionally biased region" description="Basic and acidic residues" evidence="6">
    <location>
        <begin position="820"/>
        <end position="830"/>
    </location>
</feature>
<dbReference type="Gramene" id="Pp3c23_3390V3.8">
    <property type="protein sequence ID" value="PAC:32949375.CDS.1"/>
    <property type="gene ID" value="Pp3c23_3390"/>
</dbReference>
<dbReference type="EnsemblPlants" id="Pp3c23_3390V3.1">
    <property type="protein sequence ID" value="PAC:32949368.CDS.1"/>
    <property type="gene ID" value="Pp3c23_3390"/>
</dbReference>
<dbReference type="EnsemblPlants" id="Pp3c23_3390V3.2">
    <property type="protein sequence ID" value="PAC:32949369.CDS.1"/>
    <property type="gene ID" value="Pp3c23_3390"/>
</dbReference>
<accession>A0A2K1IHY9</accession>
<dbReference type="Gramene" id="Pp3c23_3390V3.4">
    <property type="protein sequence ID" value="PAC:32949371.CDS.1"/>
    <property type="gene ID" value="Pp3c23_3390"/>
</dbReference>
<feature type="compositionally biased region" description="Acidic residues" evidence="6">
    <location>
        <begin position="176"/>
        <end position="187"/>
    </location>
</feature>
<dbReference type="Gramene" id="Pp3c23_3390V3.7">
    <property type="protein sequence ID" value="PAC:32949374.CDS.1"/>
    <property type="gene ID" value="Pp3c23_3390"/>
</dbReference>
<gene>
    <name evidence="9" type="primary">LOC112275906</name>
    <name evidence="8" type="ORF">PHYPA_027583</name>
</gene>
<feature type="compositionally biased region" description="Basic and acidic residues" evidence="6">
    <location>
        <begin position="718"/>
        <end position="727"/>
    </location>
</feature>
<dbReference type="KEGG" id="ppp:112275906"/>
<evidence type="ECO:0000256" key="6">
    <source>
        <dbReference type="SAM" id="MobiDB-lite"/>
    </source>
</evidence>
<dbReference type="EnsemblPlants" id="Pp3c23_3390V3.4">
    <property type="protein sequence ID" value="PAC:32949371.CDS.1"/>
    <property type="gene ID" value="Pp3c23_3390"/>
</dbReference>
<dbReference type="Gramene" id="Pp3c23_3390V3.6">
    <property type="protein sequence ID" value="PAC:32949373.CDS.1"/>
    <property type="gene ID" value="Pp3c23_3390"/>
</dbReference>
<protein>
    <recommendedName>
        <fullName evidence="7">TPX2 C-terminal domain-containing protein</fullName>
    </recommendedName>
</protein>
<dbReference type="EnsemblPlants" id="Pp3c23_3390V3.8">
    <property type="protein sequence ID" value="PAC:32949375.CDS.1"/>
    <property type="gene ID" value="Pp3c23_3390"/>
</dbReference>
<dbReference type="Proteomes" id="UP000006727">
    <property type="component" value="Chromosome 23"/>
</dbReference>
<dbReference type="EnsemblPlants" id="Pp3c23_3390V3.7">
    <property type="protein sequence ID" value="PAC:32949374.CDS.1"/>
    <property type="gene ID" value="Pp3c23_3390"/>
</dbReference>
<feature type="region of interest" description="Disordered" evidence="6">
    <location>
        <begin position="619"/>
        <end position="638"/>
    </location>
</feature>
<feature type="region of interest" description="Disordered" evidence="6">
    <location>
        <begin position="1"/>
        <end position="244"/>
    </location>
</feature>
<feature type="region of interest" description="Disordered" evidence="6">
    <location>
        <begin position="344"/>
        <end position="552"/>
    </location>
</feature>
<dbReference type="AlphaFoldDB" id="A0A2K1IHY9"/>
<feature type="compositionally biased region" description="Polar residues" evidence="6">
    <location>
        <begin position="445"/>
        <end position="455"/>
    </location>
</feature>
<feature type="compositionally biased region" description="Basic and acidic residues" evidence="6">
    <location>
        <begin position="751"/>
        <end position="761"/>
    </location>
</feature>
<dbReference type="GeneID" id="112275906"/>
<feature type="compositionally biased region" description="Basic and acidic residues" evidence="6">
    <location>
        <begin position="314"/>
        <end position="330"/>
    </location>
</feature>
<evidence type="ECO:0000313" key="9">
    <source>
        <dbReference type="EnsemblPlants" id="PAC:32949368.CDS.1"/>
    </source>
</evidence>
<proteinExistence type="inferred from homology"/>
<feature type="region of interest" description="Disordered" evidence="6">
    <location>
        <begin position="656"/>
        <end position="872"/>
    </location>
</feature>
<comment type="subcellular location">
    <subcellularLocation>
        <location evidence="1">Cytoplasm</location>
        <location evidence="1">Cytoskeleton</location>
    </subcellularLocation>
</comment>
<evidence type="ECO:0000256" key="3">
    <source>
        <dbReference type="ARBA" id="ARBA00022490"/>
    </source>
</evidence>
<organism evidence="8">
    <name type="scientific">Physcomitrium patens</name>
    <name type="common">Spreading-leaved earth moss</name>
    <name type="synonym">Physcomitrella patens</name>
    <dbReference type="NCBI Taxonomy" id="3218"/>
    <lineage>
        <taxon>Eukaryota</taxon>
        <taxon>Viridiplantae</taxon>
        <taxon>Streptophyta</taxon>
        <taxon>Embryophyta</taxon>
        <taxon>Bryophyta</taxon>
        <taxon>Bryophytina</taxon>
        <taxon>Bryopsida</taxon>
        <taxon>Funariidae</taxon>
        <taxon>Funariales</taxon>
        <taxon>Funariaceae</taxon>
        <taxon>Physcomitrium</taxon>
    </lineage>
</organism>
<comment type="similarity">
    <text evidence="2">Belongs to the TPX2 family.</text>
</comment>
<dbReference type="RefSeq" id="XP_024362416.1">
    <property type="nucleotide sequence ID" value="XM_024506648.2"/>
</dbReference>
<sequence>MGDTGEAYTGNETVSVPSAVGSLTHESNSKDAMPLLRVAVDDNDGNDAADQPSNHEVTTPHLRVAVDDDDTEEDMSGDEPEEDQEEEHQEAEEDGDAENPMEEPVVEDSETLASVRIVAHVTDGMADSDTGEQLAFPEEQYDEESEEEHREDHEDDHNDNHEGDNGESHEGNNGAYEDDEEDHEEDSGVNRAVVHVHVQADNQEDEVNAEDYEDQHEGEVETRPVVHVQAGNQEDKTNAEDPEDHYDDVVETRSVVHVQADNHEEYHDLENYGDDGEKRAVLHVQGSVDDLEEIHEEHHQAQHESEMSQEEDDQAKSHFENERAMEHLAEADEPDTLINLADESEFAADNVEGEAGNAGVNGGGHAGVPLQEQLGIDDVKVTGEKSVHHDQPDATEEVQQTKHASVSQHDQTTAISAKPGASKVTEKTPTAKKKPHSIVPRGKASSASAPGSRAHAQSESDGSNRAKRSAVEEGDASVSASHSGVAPHTRPSLRASRTKLTIPQPFQLATEKRASLGGRPVDTDAPKPRTPGNLAKRSHPAAHTKNGGAMLGGIRAAPTEISKEDQEALETLEKDRDAKLEEEMAALRIKTGNPSGFSFKSDERAEKRREFYSKLEEKMKAKEEEKNQIQAKSQEELENKMKQLRKSLAFKATPLPSFYQEAGPPKVEVKKTPPTRPKSPKLTTSRRSTLVGDPEGSRSPVARIRTGLNASALGLPHKSVDLTDHKKANVRKSMSRSPSMEKSAVRPKVNGHGDGKSETTTKAKPASVLPSPRKASTVAGPESGMNKTPKKADTVATLSSNRGTDSYPKRSLRNGGPSTDRSKTTEEGKSRNTKLPGGVTIAESKDGVRKSMQWRSETANSTTKGENPEVEPAKLVVATMTKGDVMPDVPIA</sequence>
<evidence type="ECO:0000256" key="5">
    <source>
        <dbReference type="ARBA" id="ARBA00023212"/>
    </source>
</evidence>
<feature type="compositionally biased region" description="Polar residues" evidence="6">
    <location>
        <begin position="397"/>
        <end position="415"/>
    </location>
</feature>
<dbReference type="EnsemblPlants" id="Pp3c23_3390V3.6">
    <property type="protein sequence ID" value="PAC:32949373.CDS.1"/>
    <property type="gene ID" value="Pp3c23_3390"/>
</dbReference>
<dbReference type="RefSeq" id="XP_024362419.1">
    <property type="nucleotide sequence ID" value="XM_024506651.2"/>
</dbReference>
<dbReference type="EnsemblPlants" id="Pp3c23_3390V3.5">
    <property type="protein sequence ID" value="PAC:32949372.CDS.1"/>
    <property type="gene ID" value="Pp3c23_3390"/>
</dbReference>
<dbReference type="Gramene" id="Pp3c23_3390V3.3">
    <property type="protein sequence ID" value="PAC:32949370.CDS.1"/>
    <property type="gene ID" value="Pp3c23_3390"/>
</dbReference>
<keyword evidence="5" id="KW-0206">Cytoskeleton</keyword>
<reference evidence="9" key="3">
    <citation type="submission" date="2020-12" db="UniProtKB">
        <authorList>
            <consortium name="EnsemblPlants"/>
        </authorList>
    </citation>
    <scope>IDENTIFICATION</scope>
</reference>
<dbReference type="PANTHER" id="PTHR46372">
    <property type="entry name" value="PROTEIN WVD2-LIKE 3"/>
    <property type="match status" value="1"/>
</dbReference>
<dbReference type="Pfam" id="PF06886">
    <property type="entry name" value="TPX2"/>
    <property type="match status" value="1"/>
</dbReference>
<dbReference type="PANTHER" id="PTHR46372:SF2">
    <property type="entry name" value="PROTEIN WVD2-LIKE 3"/>
    <property type="match status" value="1"/>
</dbReference>
<feature type="compositionally biased region" description="Basic and acidic residues" evidence="6">
    <location>
        <begin position="215"/>
        <end position="224"/>
    </location>
</feature>
<dbReference type="Gramene" id="Pp3c23_3390V3.2">
    <property type="protein sequence ID" value="PAC:32949369.CDS.1"/>
    <property type="gene ID" value="Pp3c23_3390"/>
</dbReference>
<evidence type="ECO:0000313" key="8">
    <source>
        <dbReference type="EMBL" id="PNR28891.1"/>
    </source>
</evidence>
<evidence type="ECO:0000313" key="10">
    <source>
        <dbReference type="Proteomes" id="UP000006727"/>
    </source>
</evidence>
<keyword evidence="4" id="KW-0493">Microtubule</keyword>
<feature type="region of interest" description="Disordered" evidence="6">
    <location>
        <begin position="587"/>
        <end position="606"/>
    </location>
</feature>
<feature type="compositionally biased region" description="Acidic residues" evidence="6">
    <location>
        <begin position="202"/>
        <end position="214"/>
    </location>
</feature>
<dbReference type="EnsemblPlants" id="Pp3c23_3390V3.3">
    <property type="protein sequence ID" value="PAC:32949370.CDS.1"/>
    <property type="gene ID" value="Pp3c23_3390"/>
</dbReference>
<dbReference type="RefSeq" id="XP_024362417.1">
    <property type="nucleotide sequence ID" value="XM_024506649.2"/>
</dbReference>
<feature type="compositionally biased region" description="Acidic residues" evidence="6">
    <location>
        <begin position="67"/>
        <end position="110"/>
    </location>
</feature>
<name>A0A2K1IHY9_PHYPA</name>
<reference evidence="8 10" key="2">
    <citation type="journal article" date="2018" name="Plant J.">
        <title>The Physcomitrella patens chromosome-scale assembly reveals moss genome structure and evolution.</title>
        <authorList>
            <person name="Lang D."/>
            <person name="Ullrich K.K."/>
            <person name="Murat F."/>
            <person name="Fuchs J."/>
            <person name="Jenkins J."/>
            <person name="Haas F.B."/>
            <person name="Piednoel M."/>
            <person name="Gundlach H."/>
            <person name="Van Bel M."/>
            <person name="Meyberg R."/>
            <person name="Vives C."/>
            <person name="Morata J."/>
            <person name="Symeonidi A."/>
            <person name="Hiss M."/>
            <person name="Muchero W."/>
            <person name="Kamisugi Y."/>
            <person name="Saleh O."/>
            <person name="Blanc G."/>
            <person name="Decker E.L."/>
            <person name="van Gessel N."/>
            <person name="Grimwood J."/>
            <person name="Hayes R.D."/>
            <person name="Graham S.W."/>
            <person name="Gunter L.E."/>
            <person name="McDaniel S.F."/>
            <person name="Hoernstein S.N.W."/>
            <person name="Larsson A."/>
            <person name="Li F.W."/>
            <person name="Perroud P.F."/>
            <person name="Phillips J."/>
            <person name="Ranjan P."/>
            <person name="Rokshar D.S."/>
            <person name="Rothfels C.J."/>
            <person name="Schneider L."/>
            <person name="Shu S."/>
            <person name="Stevenson D.W."/>
            <person name="Thummler F."/>
            <person name="Tillich M."/>
            <person name="Villarreal Aguilar J.C."/>
            <person name="Widiez T."/>
            <person name="Wong G.K."/>
            <person name="Wymore A."/>
            <person name="Zhang Y."/>
            <person name="Zimmer A.D."/>
            <person name="Quatrano R.S."/>
            <person name="Mayer K.F.X."/>
            <person name="Goodstein D."/>
            <person name="Casacuberta J.M."/>
            <person name="Vandepoele K."/>
            <person name="Reski R."/>
            <person name="Cuming A.C."/>
            <person name="Tuskan G.A."/>
            <person name="Maumus F."/>
            <person name="Salse J."/>
            <person name="Schmutz J."/>
            <person name="Rensing S.A."/>
        </authorList>
    </citation>
    <scope>NUCLEOTIDE SEQUENCE [LARGE SCALE GENOMIC DNA]</scope>
    <source>
        <strain evidence="9 10">cv. Gransden 2004</strain>
    </source>
</reference>
<dbReference type="GO" id="GO:0000226">
    <property type="term" value="P:microtubule cytoskeleton organization"/>
    <property type="evidence" value="ECO:0007669"/>
    <property type="project" value="InterPro"/>
</dbReference>
<evidence type="ECO:0000256" key="2">
    <source>
        <dbReference type="ARBA" id="ARBA00005885"/>
    </source>
</evidence>
<feature type="compositionally biased region" description="Basic and acidic residues" evidence="6">
    <location>
        <begin position="377"/>
        <end position="392"/>
    </location>
</feature>
<feature type="compositionally biased region" description="Polar residues" evidence="6">
    <location>
        <begin position="853"/>
        <end position="865"/>
    </location>
</feature>
<dbReference type="GO" id="GO:0008017">
    <property type="term" value="F:microtubule binding"/>
    <property type="evidence" value="ECO:0007669"/>
    <property type="project" value="InterPro"/>
</dbReference>
<reference evidence="8 10" key="1">
    <citation type="journal article" date="2008" name="Science">
        <title>The Physcomitrella genome reveals evolutionary insights into the conquest of land by plants.</title>
        <authorList>
            <person name="Rensing S."/>
            <person name="Lang D."/>
            <person name="Zimmer A."/>
            <person name="Terry A."/>
            <person name="Salamov A."/>
            <person name="Shapiro H."/>
            <person name="Nishiyama T."/>
            <person name="Perroud P.-F."/>
            <person name="Lindquist E."/>
            <person name="Kamisugi Y."/>
            <person name="Tanahashi T."/>
            <person name="Sakakibara K."/>
            <person name="Fujita T."/>
            <person name="Oishi K."/>
            <person name="Shin-I T."/>
            <person name="Kuroki Y."/>
            <person name="Toyoda A."/>
            <person name="Suzuki Y."/>
            <person name="Hashimoto A."/>
            <person name="Yamaguchi K."/>
            <person name="Sugano A."/>
            <person name="Kohara Y."/>
            <person name="Fujiyama A."/>
            <person name="Anterola A."/>
            <person name="Aoki S."/>
            <person name="Ashton N."/>
            <person name="Barbazuk W.B."/>
            <person name="Barker E."/>
            <person name="Bennetzen J."/>
            <person name="Bezanilla M."/>
            <person name="Blankenship R."/>
            <person name="Cho S.H."/>
            <person name="Dutcher S."/>
            <person name="Estelle M."/>
            <person name="Fawcett J.A."/>
            <person name="Gundlach H."/>
            <person name="Hanada K."/>
            <person name="Heyl A."/>
            <person name="Hicks K.A."/>
            <person name="Hugh J."/>
            <person name="Lohr M."/>
            <person name="Mayer K."/>
            <person name="Melkozernov A."/>
            <person name="Murata T."/>
            <person name="Nelson D."/>
            <person name="Pils B."/>
            <person name="Prigge M."/>
            <person name="Reiss B."/>
            <person name="Renner T."/>
            <person name="Rombauts S."/>
            <person name="Rushton P."/>
            <person name="Sanderfoot A."/>
            <person name="Schween G."/>
            <person name="Shiu S.-H."/>
            <person name="Stueber K."/>
            <person name="Theodoulou F.L."/>
            <person name="Tu H."/>
            <person name="Van de Peer Y."/>
            <person name="Verrier P.J."/>
            <person name="Waters E."/>
            <person name="Wood A."/>
            <person name="Yang L."/>
            <person name="Cove D."/>
            <person name="Cuming A."/>
            <person name="Hasebe M."/>
            <person name="Lucas S."/>
            <person name="Mishler D.B."/>
            <person name="Reski R."/>
            <person name="Grigoriev I."/>
            <person name="Quatrano R.S."/>
            <person name="Boore J.L."/>
        </authorList>
    </citation>
    <scope>NUCLEOTIDE SEQUENCE [LARGE SCALE GENOMIC DNA]</scope>
    <source>
        <strain evidence="9 10">cv. Gransden 2004</strain>
    </source>
</reference>
<feature type="compositionally biased region" description="Basic and acidic residues" evidence="6">
    <location>
        <begin position="296"/>
        <end position="306"/>
    </location>
</feature>
<dbReference type="InterPro" id="IPR027329">
    <property type="entry name" value="TPX2_C"/>
</dbReference>
<dbReference type="PaxDb" id="3218-PP1S82_138V6.1"/>
<feature type="compositionally biased region" description="Basic and acidic residues" evidence="6">
    <location>
        <begin position="147"/>
        <end position="170"/>
    </location>
</feature>
<dbReference type="GO" id="GO:0005874">
    <property type="term" value="C:microtubule"/>
    <property type="evidence" value="ECO:0007669"/>
    <property type="project" value="UniProtKB-KW"/>
</dbReference>
<feature type="region of interest" description="Disordered" evidence="6">
    <location>
        <begin position="296"/>
        <end position="330"/>
    </location>
</feature>